<reference evidence="2" key="1">
    <citation type="submission" date="2016-11" db="EMBL/GenBank/DDBJ databases">
        <authorList>
            <person name="Varghese N."/>
            <person name="Submissions S."/>
        </authorList>
    </citation>
    <scope>NUCLEOTIDE SEQUENCE [LARGE SCALE GENOMIC DNA]</scope>
    <source>
        <strain evidence="2">DSM 10349</strain>
    </source>
</reference>
<proteinExistence type="predicted"/>
<evidence type="ECO:0000313" key="2">
    <source>
        <dbReference type="Proteomes" id="UP000183997"/>
    </source>
</evidence>
<keyword evidence="2" id="KW-1185">Reference proteome</keyword>
<dbReference type="Proteomes" id="UP000183997">
    <property type="component" value="Unassembled WGS sequence"/>
</dbReference>
<gene>
    <name evidence="1" type="ORF">SAMN02745123_02696</name>
</gene>
<dbReference type="AlphaFoldDB" id="A0A1M6UDQ3"/>
<dbReference type="OrthoDB" id="1786837at2"/>
<organism evidence="1 2">
    <name type="scientific">Desulforamulus aeronauticus DSM 10349</name>
    <dbReference type="NCBI Taxonomy" id="1121421"/>
    <lineage>
        <taxon>Bacteria</taxon>
        <taxon>Bacillati</taxon>
        <taxon>Bacillota</taxon>
        <taxon>Clostridia</taxon>
        <taxon>Eubacteriales</taxon>
        <taxon>Peptococcaceae</taxon>
        <taxon>Desulforamulus</taxon>
    </lineage>
</organism>
<dbReference type="STRING" id="1121421.SAMN02745123_02696"/>
<evidence type="ECO:0000313" key="1">
    <source>
        <dbReference type="EMBL" id="SHK67372.1"/>
    </source>
</evidence>
<sequence>MQRLPEQDIYVYKTPGEEVHKILVGDLDQKRLKAFSKVDVTNEQITYKIIAEDANKKTEVLAEGTGSPADFEKEVTRLGQQYLEPVGENWREIQPKVMKVFDPNHLCPKYE</sequence>
<protein>
    <submittedName>
        <fullName evidence="1">Uncharacterized protein</fullName>
    </submittedName>
</protein>
<accession>A0A1M6UDQ3</accession>
<dbReference type="EMBL" id="FRAR01000020">
    <property type="protein sequence ID" value="SHK67372.1"/>
    <property type="molecule type" value="Genomic_DNA"/>
</dbReference>
<name>A0A1M6UDQ3_9FIRM</name>
<dbReference type="RefSeq" id="WP_072915298.1">
    <property type="nucleotide sequence ID" value="NZ_FRAR01000020.1"/>
</dbReference>